<gene>
    <name evidence="2" type="ORF">QQF73_00485</name>
</gene>
<comment type="caution">
    <text evidence="2">The sequence shown here is derived from an EMBL/GenBank/DDBJ whole genome shotgun (WGS) entry which is preliminary data.</text>
</comment>
<organism evidence="2 3">
    <name type="scientific">Marinobacter albus</name>
    <dbReference type="NCBI Taxonomy" id="3030833"/>
    <lineage>
        <taxon>Bacteria</taxon>
        <taxon>Pseudomonadati</taxon>
        <taxon>Pseudomonadota</taxon>
        <taxon>Gammaproteobacteria</taxon>
        <taxon>Pseudomonadales</taxon>
        <taxon>Marinobacteraceae</taxon>
        <taxon>Marinobacter</taxon>
    </lineage>
</organism>
<dbReference type="Pfam" id="PF08722">
    <property type="entry name" value="Tn7_TnsA-like_N"/>
    <property type="match status" value="1"/>
</dbReference>
<dbReference type="InterPro" id="IPR014833">
    <property type="entry name" value="TnsA_N"/>
</dbReference>
<sequence>MQQRELVKQSPIRSSYLTHSAHYGRVYAVESTLELDYLNLIRFEKTAESVESQPFSIRFHLAGRPRRYTPDFLVVERGLEYVDEVKTRSAANNPEFCKKARKLSGFFRERGQIFRVLTEDDIRPGHQAQNIRFLTPVLDAPAPLGEYQTLLNATDKRSASISELQRLIGVLAMEPCFIRRAAAHKLLRCDLTKPWARLEFTW</sequence>
<evidence type="ECO:0000259" key="1">
    <source>
        <dbReference type="Pfam" id="PF08722"/>
    </source>
</evidence>
<keyword evidence="3" id="KW-1185">Reference proteome</keyword>
<name>A0ABT7H6V4_9GAMM</name>
<dbReference type="Proteomes" id="UP001223547">
    <property type="component" value="Unassembled WGS sequence"/>
</dbReference>
<evidence type="ECO:0000313" key="3">
    <source>
        <dbReference type="Proteomes" id="UP001223547"/>
    </source>
</evidence>
<reference evidence="2 3" key="1">
    <citation type="submission" date="2023-05" db="EMBL/GenBank/DDBJ databases">
        <title>Marinobacter albus sp. nov., a marine bacterium isolated from sand in a coastal intertidal zone of huludao.</title>
        <authorList>
            <person name="Deng T."/>
        </authorList>
    </citation>
    <scope>NUCLEOTIDE SEQUENCE [LARGE SCALE GENOMIC DNA]</scope>
    <source>
        <strain evidence="2 3">M216</strain>
    </source>
</reference>
<protein>
    <recommendedName>
        <fullName evidence="1">TnsA endonuclease N-terminal domain-containing protein</fullName>
    </recommendedName>
</protein>
<accession>A0ABT7H6V4</accession>
<dbReference type="RefSeq" id="WP_285366833.1">
    <property type="nucleotide sequence ID" value="NZ_JASSQD010000001.1"/>
</dbReference>
<evidence type="ECO:0000313" key="2">
    <source>
        <dbReference type="EMBL" id="MDK9556080.1"/>
    </source>
</evidence>
<dbReference type="EMBL" id="JASSQD010000001">
    <property type="protein sequence ID" value="MDK9556080.1"/>
    <property type="molecule type" value="Genomic_DNA"/>
</dbReference>
<feature type="domain" description="TnsA endonuclease N-terminal" evidence="1">
    <location>
        <begin position="48"/>
        <end position="119"/>
    </location>
</feature>
<proteinExistence type="predicted"/>